<dbReference type="AlphaFoldDB" id="A0AAD4T960"/>
<evidence type="ECO:0000256" key="1">
    <source>
        <dbReference type="SAM" id="Phobius"/>
    </source>
</evidence>
<protein>
    <submittedName>
        <fullName evidence="2">Uncharacterized protein</fullName>
    </submittedName>
</protein>
<feature type="transmembrane region" description="Helical" evidence="1">
    <location>
        <begin position="87"/>
        <end position="105"/>
    </location>
</feature>
<accession>A0AAD4T960</accession>
<name>A0AAD4T960_9MAGN</name>
<evidence type="ECO:0000313" key="2">
    <source>
        <dbReference type="EMBL" id="KAI3943799.1"/>
    </source>
</evidence>
<keyword evidence="1" id="KW-0812">Transmembrane</keyword>
<evidence type="ECO:0000313" key="3">
    <source>
        <dbReference type="Proteomes" id="UP001202328"/>
    </source>
</evidence>
<comment type="caution">
    <text evidence="2">The sequence shown here is derived from an EMBL/GenBank/DDBJ whole genome shotgun (WGS) entry which is preliminary data.</text>
</comment>
<organism evidence="2 3">
    <name type="scientific">Papaver atlanticum</name>
    <dbReference type="NCBI Taxonomy" id="357466"/>
    <lineage>
        <taxon>Eukaryota</taxon>
        <taxon>Viridiplantae</taxon>
        <taxon>Streptophyta</taxon>
        <taxon>Embryophyta</taxon>
        <taxon>Tracheophyta</taxon>
        <taxon>Spermatophyta</taxon>
        <taxon>Magnoliopsida</taxon>
        <taxon>Ranunculales</taxon>
        <taxon>Papaveraceae</taxon>
        <taxon>Papaveroideae</taxon>
        <taxon>Papaver</taxon>
    </lineage>
</organism>
<dbReference type="EMBL" id="JAJJMB010004170">
    <property type="protein sequence ID" value="KAI3943799.1"/>
    <property type="molecule type" value="Genomic_DNA"/>
</dbReference>
<keyword evidence="1" id="KW-0472">Membrane</keyword>
<sequence length="136" mass="15419">MSVCGIVLIRTSNSRSLSFVPLLHSKGNLIPVLNIAPNCIPCGCPSVIPVRVSTPSQQVVCVAMELKNFFKCDVKKNAPLLGYTYDIYQPVFLLIVMIFEWAFLLREFQQKNVQYLEVLELDKINVLRAWDVFKLG</sequence>
<dbReference type="Proteomes" id="UP001202328">
    <property type="component" value="Unassembled WGS sequence"/>
</dbReference>
<reference evidence="2" key="1">
    <citation type="submission" date="2022-04" db="EMBL/GenBank/DDBJ databases">
        <title>A functionally conserved STORR gene fusion in Papaver species that diverged 16.8 million years ago.</title>
        <authorList>
            <person name="Catania T."/>
        </authorList>
    </citation>
    <scope>NUCLEOTIDE SEQUENCE</scope>
    <source>
        <strain evidence="2">S-188037</strain>
    </source>
</reference>
<keyword evidence="1" id="KW-1133">Transmembrane helix</keyword>
<proteinExistence type="predicted"/>
<keyword evidence="3" id="KW-1185">Reference proteome</keyword>
<gene>
    <name evidence="2" type="ORF">MKW98_004304</name>
</gene>